<keyword evidence="3" id="KW-1185">Reference proteome</keyword>
<feature type="region of interest" description="Disordered" evidence="1">
    <location>
        <begin position="48"/>
        <end position="76"/>
    </location>
</feature>
<feature type="region of interest" description="Disordered" evidence="1">
    <location>
        <begin position="116"/>
        <end position="141"/>
    </location>
</feature>
<feature type="compositionally biased region" description="Low complexity" evidence="1">
    <location>
        <begin position="9"/>
        <end position="26"/>
    </location>
</feature>
<evidence type="ECO:0000313" key="3">
    <source>
        <dbReference type="Proteomes" id="UP001285908"/>
    </source>
</evidence>
<dbReference type="GeneID" id="87876474"/>
<reference evidence="2 3" key="1">
    <citation type="journal article" date="2023" name="Mol. Phylogenet. Evol.">
        <title>Genome-scale phylogeny and comparative genomics of the fungal order Sordariales.</title>
        <authorList>
            <person name="Hensen N."/>
            <person name="Bonometti L."/>
            <person name="Westerberg I."/>
            <person name="Brannstrom I.O."/>
            <person name="Guillou S."/>
            <person name="Cros-Aarteil S."/>
            <person name="Calhoun S."/>
            <person name="Haridas S."/>
            <person name="Kuo A."/>
            <person name="Mondo S."/>
            <person name="Pangilinan J."/>
            <person name="Riley R."/>
            <person name="LaButti K."/>
            <person name="Andreopoulos B."/>
            <person name="Lipzen A."/>
            <person name="Chen C."/>
            <person name="Yan M."/>
            <person name="Daum C."/>
            <person name="Ng V."/>
            <person name="Clum A."/>
            <person name="Steindorff A."/>
            <person name="Ohm R.A."/>
            <person name="Martin F."/>
            <person name="Silar P."/>
            <person name="Natvig D.O."/>
            <person name="Lalanne C."/>
            <person name="Gautier V."/>
            <person name="Ament-Velasquez S.L."/>
            <person name="Kruys A."/>
            <person name="Hutchinson M.I."/>
            <person name="Powell A.J."/>
            <person name="Barry K."/>
            <person name="Miller A.N."/>
            <person name="Grigoriev I.V."/>
            <person name="Debuchy R."/>
            <person name="Gladieux P."/>
            <person name="Hiltunen Thoren M."/>
            <person name="Johannesson H."/>
        </authorList>
    </citation>
    <scope>NUCLEOTIDE SEQUENCE [LARGE SCALE GENOMIC DNA]</scope>
    <source>
        <strain evidence="2 3">FGSC 10403</strain>
    </source>
</reference>
<dbReference type="EMBL" id="JAULSX010000003">
    <property type="protein sequence ID" value="KAK3495319.1"/>
    <property type="molecule type" value="Genomic_DNA"/>
</dbReference>
<proteinExistence type="predicted"/>
<evidence type="ECO:0000256" key="1">
    <source>
        <dbReference type="SAM" id="MobiDB-lite"/>
    </source>
</evidence>
<dbReference type="RefSeq" id="XP_062694748.1">
    <property type="nucleotide sequence ID" value="XM_062838852.1"/>
</dbReference>
<accession>A0AAJ0IB26</accession>
<feature type="compositionally biased region" description="Low complexity" evidence="1">
    <location>
        <begin position="227"/>
        <end position="237"/>
    </location>
</feature>
<dbReference type="AlphaFoldDB" id="A0AAJ0IB26"/>
<gene>
    <name evidence="2" type="ORF">B0T23DRAFT_404050</name>
</gene>
<comment type="caution">
    <text evidence="2">The sequence shown here is derived from an EMBL/GenBank/DDBJ whole genome shotgun (WGS) entry which is preliminary data.</text>
</comment>
<name>A0AAJ0IB26_9PEZI</name>
<sequence length="243" mass="25685">MSPNKQERTTTPGAGSSAGSGHPSTSYEAEDVEEDWMDFFDFDAYERDINGHSQSSTPSLETAMPSQTSTSFKPPTAPSFSLLTIIEHGTAPTTPVDNSLIPARNKDVHLKFGVNSLAGQEQESGEDIEVEMGEDAQTSDDIELEDVASAADVLSAAVSRTDTLSPFEPTPADSPGDVPTLSSINKQGGHYYKDSLRGSGDLDEPRKPVAEPPERDPSISTPQTKASSEVVSGSSESACTSCP</sequence>
<feature type="region of interest" description="Disordered" evidence="1">
    <location>
        <begin position="1"/>
        <end position="33"/>
    </location>
</feature>
<feature type="compositionally biased region" description="Polar residues" evidence="1">
    <location>
        <begin position="51"/>
        <end position="76"/>
    </location>
</feature>
<feature type="region of interest" description="Disordered" evidence="1">
    <location>
        <begin position="159"/>
        <end position="243"/>
    </location>
</feature>
<feature type="compositionally biased region" description="Basic and acidic residues" evidence="1">
    <location>
        <begin position="203"/>
        <end position="217"/>
    </location>
</feature>
<dbReference type="Proteomes" id="UP001285908">
    <property type="component" value="Unassembled WGS sequence"/>
</dbReference>
<protein>
    <submittedName>
        <fullName evidence="2">Uncharacterized protein</fullName>
    </submittedName>
</protein>
<feature type="compositionally biased region" description="Acidic residues" evidence="1">
    <location>
        <begin position="123"/>
        <end position="141"/>
    </location>
</feature>
<organism evidence="2 3">
    <name type="scientific">Neurospora hispaniola</name>
    <dbReference type="NCBI Taxonomy" id="588809"/>
    <lineage>
        <taxon>Eukaryota</taxon>
        <taxon>Fungi</taxon>
        <taxon>Dikarya</taxon>
        <taxon>Ascomycota</taxon>
        <taxon>Pezizomycotina</taxon>
        <taxon>Sordariomycetes</taxon>
        <taxon>Sordariomycetidae</taxon>
        <taxon>Sordariales</taxon>
        <taxon>Sordariaceae</taxon>
        <taxon>Neurospora</taxon>
    </lineage>
</organism>
<evidence type="ECO:0000313" key="2">
    <source>
        <dbReference type="EMBL" id="KAK3495319.1"/>
    </source>
</evidence>